<feature type="domain" description="DUF4130" evidence="1">
    <location>
        <begin position="85"/>
        <end position="242"/>
    </location>
</feature>
<reference evidence="2 3" key="1">
    <citation type="submission" date="2019-10" db="EMBL/GenBank/DDBJ databases">
        <title>Alkaliphilus serpentinus sp. nov. and Alkaliphilus pronyensis sp. nov., two novel anaerobic alkaliphilic species isolated from the serpentinized-hosted hydrothermal field of the Prony Bay (New Caledonia).</title>
        <authorList>
            <person name="Postec A."/>
        </authorList>
    </citation>
    <scope>NUCLEOTIDE SEQUENCE [LARGE SCALE GENOMIC DNA]</scope>
    <source>
        <strain evidence="2 3">LacT</strain>
    </source>
</reference>
<dbReference type="RefSeq" id="WP_151864682.1">
    <property type="nucleotide sequence ID" value="NZ_WBZB01000007.1"/>
</dbReference>
<dbReference type="InterPro" id="IPR023875">
    <property type="entry name" value="DNA_repair_put"/>
</dbReference>
<dbReference type="Proteomes" id="UP000465601">
    <property type="component" value="Unassembled WGS sequence"/>
</dbReference>
<evidence type="ECO:0000313" key="3">
    <source>
        <dbReference type="Proteomes" id="UP000465601"/>
    </source>
</evidence>
<comment type="caution">
    <text evidence="2">The sequence shown here is derived from an EMBL/GenBank/DDBJ whole genome shotgun (WGS) entry which is preliminary data.</text>
</comment>
<dbReference type="OrthoDB" id="5290748at2"/>
<dbReference type="InterPro" id="IPR025404">
    <property type="entry name" value="DUF4130"/>
</dbReference>
<dbReference type="Pfam" id="PF13566">
    <property type="entry name" value="DUF4130"/>
    <property type="match status" value="1"/>
</dbReference>
<name>A0A833HR03_9FIRM</name>
<sequence length="244" mass="29019">MVIYVFDGSFEGFLTAIYESYYNKEKPDKIVAMDDYVENLIDRPIFIETDEIKSDKVYAGIKNKISTNALKKVYHVFLSEVMEAPTVIYHYLRLGFKIGNKVDLNLMDDWVLRMDKINQQVASEKHRMLGLLRFQLVENDLYYAPLAPDHNIIALMANHFAQRMSDQKWMIHDTKRCIAVVYDLKEWIITPIDLPAPPVGKEEYLYQQLWKEYYQSIAIKERRNPRLQKRCMPVRYWSFLTEKK</sequence>
<evidence type="ECO:0000259" key="1">
    <source>
        <dbReference type="Pfam" id="PF13566"/>
    </source>
</evidence>
<gene>
    <name evidence="2" type="ORF">F8153_02015</name>
</gene>
<organism evidence="2 3">
    <name type="scientific">Alkaliphilus serpentinus</name>
    <dbReference type="NCBI Taxonomy" id="1482731"/>
    <lineage>
        <taxon>Bacteria</taxon>
        <taxon>Bacillati</taxon>
        <taxon>Bacillota</taxon>
        <taxon>Clostridia</taxon>
        <taxon>Peptostreptococcales</taxon>
        <taxon>Natronincolaceae</taxon>
        <taxon>Alkaliphilus</taxon>
    </lineage>
</organism>
<proteinExistence type="predicted"/>
<dbReference type="AlphaFoldDB" id="A0A833HR03"/>
<evidence type="ECO:0000313" key="2">
    <source>
        <dbReference type="EMBL" id="KAB3532714.1"/>
    </source>
</evidence>
<dbReference type="EMBL" id="WBZB01000007">
    <property type="protein sequence ID" value="KAB3532714.1"/>
    <property type="molecule type" value="Genomic_DNA"/>
</dbReference>
<keyword evidence="3" id="KW-1185">Reference proteome</keyword>
<protein>
    <submittedName>
        <fullName evidence="2">DNA metabolism protein</fullName>
    </submittedName>
</protein>
<dbReference type="NCBIfam" id="TIGR03915">
    <property type="entry name" value="SAM_7_link_chp"/>
    <property type="match status" value="1"/>
</dbReference>
<accession>A0A833HR03</accession>